<dbReference type="Pfam" id="PF04304">
    <property type="entry name" value="DUF454"/>
    <property type="match status" value="1"/>
</dbReference>
<dbReference type="Proteomes" id="UP000662703">
    <property type="component" value="Unassembled WGS sequence"/>
</dbReference>
<comment type="caution">
    <text evidence="2">The sequence shown here is derived from an EMBL/GenBank/DDBJ whole genome shotgun (WGS) entry which is preliminary data.</text>
</comment>
<dbReference type="EMBL" id="ARXX01000077">
    <property type="protein sequence ID" value="MBF5058144.1"/>
    <property type="molecule type" value="Genomic_DNA"/>
</dbReference>
<dbReference type="PANTHER" id="PTHR35813">
    <property type="entry name" value="INNER MEMBRANE PROTEIN YBAN"/>
    <property type="match status" value="1"/>
</dbReference>
<evidence type="ECO:0000313" key="3">
    <source>
        <dbReference type="Proteomes" id="UP000662703"/>
    </source>
</evidence>
<accession>A0ABS0AVG7</accession>
<protein>
    <recommendedName>
        <fullName evidence="1">Inner membrane protein</fullName>
    </recommendedName>
</protein>
<keyword evidence="1" id="KW-1003">Cell membrane</keyword>
<dbReference type="RefSeq" id="WP_161384044.1">
    <property type="nucleotide sequence ID" value="NZ_ARXX01000077.1"/>
</dbReference>
<reference evidence="2 3" key="1">
    <citation type="submission" date="2012-09" db="EMBL/GenBank/DDBJ databases">
        <title>Genome Sequence of alkane-degrading Bacterium Alcanivorax sp. 521-1.</title>
        <authorList>
            <person name="Lai Q."/>
            <person name="Shao Z."/>
        </authorList>
    </citation>
    <scope>NUCLEOTIDE SEQUENCE [LARGE SCALE GENOMIC DNA]</scope>
    <source>
        <strain evidence="2 3">521-1</strain>
    </source>
</reference>
<sequence length="138" mass="15896">MIRVFLWRALALLCVALGLVGAVVPVMPTTVFMLVAAWAATRGWPRLETWLLDHPRFGPPVRQWREQRAMSRRAKCAASTMMLISIGLITLSEVPNAVKIGVPLFLCALMLWMWRRPEPRPLDERRVTNKRLRPVRRD</sequence>
<evidence type="ECO:0000313" key="2">
    <source>
        <dbReference type="EMBL" id="MBF5058144.1"/>
    </source>
</evidence>
<keyword evidence="3" id="KW-1185">Reference proteome</keyword>
<gene>
    <name evidence="2" type="ORF">Y5W_03438</name>
</gene>
<comment type="subcellular location">
    <subcellularLocation>
        <location evidence="1">Cell inner membrane</location>
        <topology evidence="1">Multi-pass membrane protein</topology>
    </subcellularLocation>
</comment>
<keyword evidence="1" id="KW-0472">Membrane</keyword>
<proteinExistence type="predicted"/>
<dbReference type="InterPro" id="IPR007401">
    <property type="entry name" value="DUF454"/>
</dbReference>
<organism evidence="2 3">
    <name type="scientific">Alloalcanivorax profundimaris</name>
    <dbReference type="NCBI Taxonomy" id="2735259"/>
    <lineage>
        <taxon>Bacteria</taxon>
        <taxon>Pseudomonadati</taxon>
        <taxon>Pseudomonadota</taxon>
        <taxon>Gammaproteobacteria</taxon>
        <taxon>Oceanospirillales</taxon>
        <taxon>Alcanivoracaceae</taxon>
        <taxon>Alloalcanivorax</taxon>
    </lineage>
</organism>
<dbReference type="PANTHER" id="PTHR35813:SF1">
    <property type="entry name" value="INNER MEMBRANE PROTEIN YBAN"/>
    <property type="match status" value="1"/>
</dbReference>
<evidence type="ECO:0000256" key="1">
    <source>
        <dbReference type="PIRNR" id="PIRNR016789"/>
    </source>
</evidence>
<keyword evidence="1" id="KW-0997">Cell inner membrane</keyword>
<name>A0ABS0AVG7_9GAMM</name>
<dbReference type="PIRSF" id="PIRSF016789">
    <property type="entry name" value="DUF454"/>
    <property type="match status" value="1"/>
</dbReference>